<dbReference type="Proteomes" id="UP000499080">
    <property type="component" value="Unassembled WGS sequence"/>
</dbReference>
<evidence type="ECO:0000313" key="2">
    <source>
        <dbReference type="Proteomes" id="UP000499080"/>
    </source>
</evidence>
<keyword evidence="2" id="KW-1185">Reference proteome</keyword>
<reference evidence="1 2" key="1">
    <citation type="journal article" date="2019" name="Sci. Rep.">
        <title>Orb-weaving spider Araneus ventricosus genome elucidates the spidroin gene catalogue.</title>
        <authorList>
            <person name="Kono N."/>
            <person name="Nakamura H."/>
            <person name="Ohtoshi R."/>
            <person name="Moran D.A.P."/>
            <person name="Shinohara A."/>
            <person name="Yoshida Y."/>
            <person name="Fujiwara M."/>
            <person name="Mori M."/>
            <person name="Tomita M."/>
            <person name="Arakawa K."/>
        </authorList>
    </citation>
    <scope>NUCLEOTIDE SEQUENCE [LARGE SCALE GENOMIC DNA]</scope>
</reference>
<name>A0A4Y2P122_ARAVE</name>
<comment type="caution">
    <text evidence="1">The sequence shown here is derived from an EMBL/GenBank/DDBJ whole genome shotgun (WGS) entry which is preliminary data.</text>
</comment>
<dbReference type="OrthoDB" id="10592137at2759"/>
<dbReference type="AlphaFoldDB" id="A0A4Y2P122"/>
<sequence>MVVEAFLAIERGHSALETFSMVLGIPSMDSKTFNKCMKNVCQKNKDIKFEMLELSRNAVRDAHMRENSNLQKSAVLDIRGMMELGRNEDTRLI</sequence>
<evidence type="ECO:0000313" key="1">
    <source>
        <dbReference type="EMBL" id="GBN44822.1"/>
    </source>
</evidence>
<proteinExistence type="predicted"/>
<accession>A0A4Y2P122</accession>
<dbReference type="EMBL" id="BGPR01010200">
    <property type="protein sequence ID" value="GBN44822.1"/>
    <property type="molecule type" value="Genomic_DNA"/>
</dbReference>
<protein>
    <submittedName>
        <fullName evidence="1">Uncharacterized protein</fullName>
    </submittedName>
</protein>
<gene>
    <name evidence="1" type="ORF">AVEN_133514_1</name>
</gene>
<organism evidence="1 2">
    <name type="scientific">Araneus ventricosus</name>
    <name type="common">Orbweaver spider</name>
    <name type="synonym">Epeira ventricosa</name>
    <dbReference type="NCBI Taxonomy" id="182803"/>
    <lineage>
        <taxon>Eukaryota</taxon>
        <taxon>Metazoa</taxon>
        <taxon>Ecdysozoa</taxon>
        <taxon>Arthropoda</taxon>
        <taxon>Chelicerata</taxon>
        <taxon>Arachnida</taxon>
        <taxon>Araneae</taxon>
        <taxon>Araneomorphae</taxon>
        <taxon>Entelegynae</taxon>
        <taxon>Araneoidea</taxon>
        <taxon>Araneidae</taxon>
        <taxon>Araneus</taxon>
    </lineage>
</organism>